<dbReference type="SUPFAM" id="SSF101874">
    <property type="entry name" value="YceI-like"/>
    <property type="match status" value="1"/>
</dbReference>
<comment type="similarity">
    <text evidence="1">Belongs to the UPF0312 family.</text>
</comment>
<dbReference type="SMART" id="SM00867">
    <property type="entry name" value="YceI"/>
    <property type="match status" value="1"/>
</dbReference>
<dbReference type="PANTHER" id="PTHR34406">
    <property type="entry name" value="PROTEIN YCEI"/>
    <property type="match status" value="1"/>
</dbReference>
<proteinExistence type="inferred from homology"/>
<gene>
    <name evidence="4" type="ORF">HF852_00325</name>
</gene>
<evidence type="ECO:0000256" key="1">
    <source>
        <dbReference type="ARBA" id="ARBA00008812"/>
    </source>
</evidence>
<feature type="transmembrane region" description="Helical" evidence="2">
    <location>
        <begin position="12"/>
        <end position="33"/>
    </location>
</feature>
<dbReference type="AlphaFoldDB" id="A0A7X9SU05"/>
<keyword evidence="2" id="KW-0812">Transmembrane</keyword>
<evidence type="ECO:0000313" key="4">
    <source>
        <dbReference type="EMBL" id="NMF08069.1"/>
    </source>
</evidence>
<dbReference type="Proteomes" id="UP000589552">
    <property type="component" value="Unassembled WGS sequence"/>
</dbReference>
<sequence>MTGMNSGMKKSIVTLVAVAVVALAIIIVGPVLYRVITSEGVRTGGVDTANVEPATTDRNGTWEVARSGAGTSTSVGFTFNELLPGSQRTTSGSTHDVTGTFEIADDVLRSGELLVDMTTLTTDIAKRDINVRDTIFTTSSYPEARFEVAEDVDLSAVPDDGTAANVEVPGRLTIRGVTNDVAVPLQVMRHGDHVLMSGTLEINRLDYNVRTPDFVAAKVDENGELNLRIVLRKPEAG</sequence>
<name>A0A7X9SU05_9CORY</name>
<organism evidence="4 5">
    <name type="scientific">Corynebacterium xerosis</name>
    <dbReference type="NCBI Taxonomy" id="1725"/>
    <lineage>
        <taxon>Bacteria</taxon>
        <taxon>Bacillati</taxon>
        <taxon>Actinomycetota</taxon>
        <taxon>Actinomycetes</taxon>
        <taxon>Mycobacteriales</taxon>
        <taxon>Corynebacteriaceae</taxon>
        <taxon>Corynebacterium</taxon>
    </lineage>
</organism>
<accession>A0A7X9SU05</accession>
<keyword evidence="2" id="KW-1133">Transmembrane helix</keyword>
<evidence type="ECO:0000256" key="2">
    <source>
        <dbReference type="SAM" id="Phobius"/>
    </source>
</evidence>
<keyword evidence="2" id="KW-0472">Membrane</keyword>
<dbReference type="Gene3D" id="2.40.128.110">
    <property type="entry name" value="Lipid/polyisoprenoid-binding, YceI-like"/>
    <property type="match status" value="1"/>
</dbReference>
<dbReference type="PANTHER" id="PTHR34406:SF1">
    <property type="entry name" value="PROTEIN YCEI"/>
    <property type="match status" value="1"/>
</dbReference>
<dbReference type="InterPro" id="IPR036761">
    <property type="entry name" value="TTHA0802/YceI-like_sf"/>
</dbReference>
<feature type="domain" description="Lipid/polyisoprenoid-binding YceI-like" evidence="3">
    <location>
        <begin position="61"/>
        <end position="232"/>
    </location>
</feature>
<evidence type="ECO:0000259" key="3">
    <source>
        <dbReference type="SMART" id="SM00867"/>
    </source>
</evidence>
<reference evidence="4 5" key="1">
    <citation type="submission" date="2020-04" db="EMBL/GenBank/DDBJ databases">
        <authorList>
            <person name="Hitch T.C.A."/>
            <person name="Wylensek D."/>
            <person name="Clavel T."/>
        </authorList>
    </citation>
    <scope>NUCLEOTIDE SEQUENCE [LARGE SCALE GENOMIC DNA]</scope>
    <source>
        <strain evidence="4 5">BL-383-APC-2I</strain>
    </source>
</reference>
<dbReference type="InterPro" id="IPR007372">
    <property type="entry name" value="Lipid/polyisoprenoid-bd_YceI"/>
</dbReference>
<dbReference type="Pfam" id="PF04264">
    <property type="entry name" value="YceI"/>
    <property type="match status" value="1"/>
</dbReference>
<comment type="caution">
    <text evidence="4">The sequence shown here is derived from an EMBL/GenBank/DDBJ whole genome shotgun (WGS) entry which is preliminary data.</text>
</comment>
<evidence type="ECO:0000313" key="5">
    <source>
        <dbReference type="Proteomes" id="UP000589552"/>
    </source>
</evidence>
<dbReference type="EMBL" id="JABAGA010000001">
    <property type="protein sequence ID" value="NMF08069.1"/>
    <property type="molecule type" value="Genomic_DNA"/>
</dbReference>
<protein>
    <submittedName>
        <fullName evidence="4">YceI family protein</fullName>
    </submittedName>
</protein>